<feature type="compositionally biased region" description="Basic and acidic residues" evidence="2">
    <location>
        <begin position="1"/>
        <end position="17"/>
    </location>
</feature>
<evidence type="ECO:0000313" key="4">
    <source>
        <dbReference type="EMBL" id="KAK9089490.1"/>
    </source>
</evidence>
<accession>A0AAP0HNK0</accession>
<sequence>MGVNKSLEEEAREHNEDQGLNESPTNLRQVIERLSSLLSLSHSTKVFHGKWQMIREKLEKLYTGLTAAENCDFASNSAFSELTNAISVTLKSCTGLADRCVNLSYSGKLLMQSDLDVVSSKFDAHLKSLGKVYNAGILNQAQAIVVLKPGVGASRDDMKFYVKDLLTRLKIGGSVMKRQALDGLDEVISEDEKYVKIVVETSEILGLLVNFLESGSVEIQEQSAKIVLVIAGFDSYKSALVGAGVIAPLIRVLESGSEMGKEMAAKVLKKLTENSDNSWSVSANGGVTALLKLCTNVNGSPELMSASCGVLKNLAGVEEIRRFMVEEGAISTFIRAMNSKDEVSQINAIEFLQIIACCDEPIRLMIIKERGVYSLVHGLDQNSLFSTKARELALRAIENFCFTSSTSLALLIGYGFLARLIVLIRSVEVSLQELAVKAAYHLCGTSEDIKKALGDTGFMPELVRLLDARSFEVRDMAAEALCKMVWVSKNRKRFIQDNFNTDRILQLLNSDEAKTGNKKFLLSILLSLTNSQSGRKAIASSRYLKNLERLAETGIGDARSIMKKLSRNRLQSLLSGILNI</sequence>
<dbReference type="SUPFAM" id="SSF48371">
    <property type="entry name" value="ARM repeat"/>
    <property type="match status" value="1"/>
</dbReference>
<dbReference type="Pfam" id="PF23005">
    <property type="entry name" value="DUF7032"/>
    <property type="match status" value="1"/>
</dbReference>
<organism evidence="4 5">
    <name type="scientific">Stephania cephalantha</name>
    <dbReference type="NCBI Taxonomy" id="152367"/>
    <lineage>
        <taxon>Eukaryota</taxon>
        <taxon>Viridiplantae</taxon>
        <taxon>Streptophyta</taxon>
        <taxon>Embryophyta</taxon>
        <taxon>Tracheophyta</taxon>
        <taxon>Spermatophyta</taxon>
        <taxon>Magnoliopsida</taxon>
        <taxon>Ranunculales</taxon>
        <taxon>Menispermaceae</taxon>
        <taxon>Menispermoideae</taxon>
        <taxon>Cissampelideae</taxon>
        <taxon>Stephania</taxon>
    </lineage>
</organism>
<dbReference type="PROSITE" id="PS50176">
    <property type="entry name" value="ARM_REPEAT"/>
    <property type="match status" value="1"/>
</dbReference>
<dbReference type="InterPro" id="IPR000225">
    <property type="entry name" value="Armadillo"/>
</dbReference>
<dbReference type="AlphaFoldDB" id="A0AAP0HNK0"/>
<dbReference type="Proteomes" id="UP001419268">
    <property type="component" value="Unassembled WGS sequence"/>
</dbReference>
<dbReference type="SMART" id="SM00185">
    <property type="entry name" value="ARM"/>
    <property type="match status" value="6"/>
</dbReference>
<dbReference type="EMBL" id="JBBNAG010000012">
    <property type="protein sequence ID" value="KAK9089490.1"/>
    <property type="molecule type" value="Genomic_DNA"/>
</dbReference>
<protein>
    <recommendedName>
        <fullName evidence="3">DUF7032 domain-containing protein</fullName>
    </recommendedName>
</protein>
<feature type="repeat" description="ARM" evidence="1">
    <location>
        <begin position="285"/>
        <end position="329"/>
    </location>
</feature>
<dbReference type="PANTHER" id="PTHR46043">
    <property type="entry name" value="ARM REPEAT SUPERFAMILY PROTEIN"/>
    <property type="match status" value="1"/>
</dbReference>
<dbReference type="PANTHER" id="PTHR46043:SF5">
    <property type="entry name" value="ARM REPEAT SUPERFAMILY PROTEIN"/>
    <property type="match status" value="1"/>
</dbReference>
<gene>
    <name evidence="4" type="ORF">Scep_028572</name>
</gene>
<evidence type="ECO:0000256" key="1">
    <source>
        <dbReference type="PROSITE-ProRule" id="PRU00259"/>
    </source>
</evidence>
<name>A0AAP0HNK0_9MAGN</name>
<comment type="caution">
    <text evidence="4">The sequence shown here is derived from an EMBL/GenBank/DDBJ whole genome shotgun (WGS) entry which is preliminary data.</text>
</comment>
<evidence type="ECO:0000256" key="2">
    <source>
        <dbReference type="SAM" id="MobiDB-lite"/>
    </source>
</evidence>
<feature type="domain" description="DUF7032" evidence="3">
    <location>
        <begin position="29"/>
        <end position="137"/>
    </location>
</feature>
<dbReference type="Gene3D" id="1.25.10.10">
    <property type="entry name" value="Leucine-rich Repeat Variant"/>
    <property type="match status" value="1"/>
</dbReference>
<feature type="region of interest" description="Disordered" evidence="2">
    <location>
        <begin position="1"/>
        <end position="25"/>
    </location>
</feature>
<reference evidence="4 5" key="1">
    <citation type="submission" date="2024-01" db="EMBL/GenBank/DDBJ databases">
        <title>Genome assemblies of Stephania.</title>
        <authorList>
            <person name="Yang L."/>
        </authorList>
    </citation>
    <scope>NUCLEOTIDE SEQUENCE [LARGE SCALE GENOMIC DNA]</scope>
    <source>
        <strain evidence="4">JXDWG</strain>
        <tissue evidence="4">Leaf</tissue>
    </source>
</reference>
<proteinExistence type="predicted"/>
<dbReference type="InterPro" id="IPR016024">
    <property type="entry name" value="ARM-type_fold"/>
</dbReference>
<dbReference type="InterPro" id="IPR011989">
    <property type="entry name" value="ARM-like"/>
</dbReference>
<dbReference type="InterPro" id="IPR054296">
    <property type="entry name" value="DUF7032"/>
</dbReference>
<keyword evidence="5" id="KW-1185">Reference proteome</keyword>
<evidence type="ECO:0000313" key="5">
    <source>
        <dbReference type="Proteomes" id="UP001419268"/>
    </source>
</evidence>
<evidence type="ECO:0000259" key="3">
    <source>
        <dbReference type="Pfam" id="PF23005"/>
    </source>
</evidence>